<feature type="compositionally biased region" description="Basic and acidic residues" evidence="11">
    <location>
        <begin position="387"/>
        <end position="397"/>
    </location>
</feature>
<dbReference type="FunFam" id="3.30.160.60:FF:000306">
    <property type="entry name" value="Zinc finger and AT-hook domain containing"/>
    <property type="match status" value="1"/>
</dbReference>
<evidence type="ECO:0000256" key="6">
    <source>
        <dbReference type="ARBA" id="ARBA00023015"/>
    </source>
</evidence>
<keyword evidence="5" id="KW-0862">Zinc</keyword>
<evidence type="ECO:0000256" key="9">
    <source>
        <dbReference type="ARBA" id="ARBA00023242"/>
    </source>
</evidence>
<keyword evidence="8" id="KW-0804">Transcription</keyword>
<dbReference type="PROSITE" id="PS00028">
    <property type="entry name" value="ZINC_FINGER_C2H2_1"/>
    <property type="match status" value="9"/>
</dbReference>
<evidence type="ECO:0000256" key="8">
    <source>
        <dbReference type="ARBA" id="ARBA00023163"/>
    </source>
</evidence>
<dbReference type="InterPro" id="IPR036236">
    <property type="entry name" value="Znf_C2H2_sf"/>
</dbReference>
<feature type="domain" description="C2H2-type" evidence="12">
    <location>
        <begin position="645"/>
        <end position="672"/>
    </location>
</feature>
<feature type="domain" description="C2H2-type" evidence="12">
    <location>
        <begin position="269"/>
        <end position="296"/>
    </location>
</feature>
<reference evidence="13" key="1">
    <citation type="submission" date="2019-06" db="EMBL/GenBank/DDBJ databases">
        <authorList>
            <consortium name="Wellcome Sanger Institute Data Sharing"/>
        </authorList>
    </citation>
    <scope>NUCLEOTIDE SEQUENCE [LARGE SCALE GENOMIC DNA]</scope>
</reference>
<protein>
    <recommendedName>
        <fullName evidence="12">C2H2-type domain-containing protein</fullName>
    </recommendedName>
</protein>
<feature type="domain" description="C2H2-type" evidence="12">
    <location>
        <begin position="467"/>
        <end position="492"/>
    </location>
</feature>
<feature type="compositionally biased region" description="Polar residues" evidence="11">
    <location>
        <begin position="398"/>
        <end position="414"/>
    </location>
</feature>
<evidence type="ECO:0000256" key="10">
    <source>
        <dbReference type="PROSITE-ProRule" id="PRU00042"/>
    </source>
</evidence>
<dbReference type="GO" id="GO:0005634">
    <property type="term" value="C:nucleus"/>
    <property type="evidence" value="ECO:0007669"/>
    <property type="project" value="UniProtKB-SubCell"/>
</dbReference>
<reference evidence="13" key="2">
    <citation type="submission" date="2025-08" db="UniProtKB">
        <authorList>
            <consortium name="Ensembl"/>
        </authorList>
    </citation>
    <scope>IDENTIFICATION</scope>
</reference>
<evidence type="ECO:0000256" key="1">
    <source>
        <dbReference type="ARBA" id="ARBA00004123"/>
    </source>
</evidence>
<keyword evidence="9" id="KW-0539">Nucleus</keyword>
<dbReference type="Pfam" id="PF13909">
    <property type="entry name" value="zf-H2C2_5"/>
    <property type="match status" value="1"/>
</dbReference>
<feature type="domain" description="C2H2-type" evidence="12">
    <location>
        <begin position="439"/>
        <end position="466"/>
    </location>
</feature>
<evidence type="ECO:0000313" key="13">
    <source>
        <dbReference type="Ensembl" id="ENSSFAP00005008167.1"/>
    </source>
</evidence>
<dbReference type="Ensembl" id="ENSSFAT00005008569.1">
    <property type="protein sequence ID" value="ENSSFAP00005008167.1"/>
    <property type="gene ID" value="ENSSFAG00005004794.1"/>
</dbReference>
<dbReference type="Pfam" id="PF00096">
    <property type="entry name" value="zf-C2H2"/>
    <property type="match status" value="5"/>
</dbReference>
<dbReference type="Gene3D" id="3.30.160.60">
    <property type="entry name" value="Classic Zinc Finger"/>
    <property type="match status" value="10"/>
</dbReference>
<dbReference type="SMART" id="SM00355">
    <property type="entry name" value="ZnF_C2H2"/>
    <property type="match status" value="17"/>
</dbReference>
<keyword evidence="14" id="KW-1185">Reference proteome</keyword>
<feature type="domain" description="C2H2-type" evidence="12">
    <location>
        <begin position="673"/>
        <end position="701"/>
    </location>
</feature>
<dbReference type="PANTHER" id="PTHR24408:SF21">
    <property type="entry name" value="ZINC FINGER PROTEIN"/>
    <property type="match status" value="1"/>
</dbReference>
<evidence type="ECO:0000313" key="14">
    <source>
        <dbReference type="Proteomes" id="UP000472267"/>
    </source>
</evidence>
<evidence type="ECO:0000256" key="3">
    <source>
        <dbReference type="ARBA" id="ARBA00022737"/>
    </source>
</evidence>
<feature type="domain" description="C2H2-type" evidence="12">
    <location>
        <begin position="110"/>
        <end position="137"/>
    </location>
</feature>
<dbReference type="FunFam" id="3.30.160.60:FF:001756">
    <property type="entry name" value="Zinc finger and AT-hook domain containing"/>
    <property type="match status" value="1"/>
</dbReference>
<sequence length="812" mass="92827">MVPVEDNSAEIQSAAQTQHSAVSHNAAEDVSSEAPACKDNPQSEQYSSSNSATTTTKNSKGFQEYSIKQDSHNLPHSQLKIFTCEFCNLIFKFRHSLVAHLRTHTQEKPFQCPHCDYASAIKANLTVHLRKHTGEKFSCQQCPFSCLSPGHLKVHIERVHLKVKQHCSFCEKKYSDVKNLLKHMETRHNLKDPAVQQSYQQLRLKTQQGRRQLLYHCPTCNRHFKNQLERERHLLVHGPKRPFACLLCDHAATKMAALAAHVMKHLFMYVCCVCDDKFVSSQRLKSHLESHPELDQDQAFTDSINCSYHLIQEEGATCGGVDIETGAREADGVAQECQEDGEKDDSEERSTGGEKVNEGMEMGESESHKVQETEGATGKEQLENDEDLKRSQTRRNETTSNEEAGSSTFTPESTVFSSLQKTQLNIETFHRLRKIYGNLECQYCGKLFWYKVHYNVHVRTHTKEYSHYCSKCSYSSITKSALKRHQVQKHSGVLLPCSYPECKYTTPDKCKLQAHQRTHASCPVCRKSYPNHRLKYHIKSSHPDTFPAQGKNLMVQRAEKCPHCDSYFLKNSSDFQQHIWAHQGLKPYTCSVCDYAGRSRSNLKSHMNRHNTERRHLCDLCGKKFKSKFTLKSHRLSHTDEGKRFQCSECDYTSVYRPSLHRHMEQHAEFKPFRCAHCHYSCNVAGALKRHHNMKHSNQKYENAGPGLPDSDELKQQGGMKCPECDFVYGTKWELNRHLKSKHCMKVVEGPWEVGFDNCSSQLMVLEANGGLDGDQVMVVEEGGLEALTVLTQGDDAHHYIVYVQEHTVEIN</sequence>
<evidence type="ECO:0000256" key="11">
    <source>
        <dbReference type="SAM" id="MobiDB-lite"/>
    </source>
</evidence>
<keyword evidence="6" id="KW-0805">Transcription regulation</keyword>
<feature type="domain" description="C2H2-type" evidence="12">
    <location>
        <begin position="616"/>
        <end position="643"/>
    </location>
</feature>
<feature type="domain" description="C2H2-type" evidence="12">
    <location>
        <begin position="82"/>
        <end position="109"/>
    </location>
</feature>
<feature type="compositionally biased region" description="Basic and acidic residues" evidence="11">
    <location>
        <begin position="346"/>
        <end position="358"/>
    </location>
</feature>
<feature type="domain" description="C2H2-type" evidence="12">
    <location>
        <begin position="588"/>
        <end position="615"/>
    </location>
</feature>
<feature type="compositionally biased region" description="Low complexity" evidence="11">
    <location>
        <begin position="47"/>
        <end position="58"/>
    </location>
</feature>
<keyword evidence="4 10" id="KW-0863">Zinc-finger</keyword>
<dbReference type="GO" id="GO:0043565">
    <property type="term" value="F:sequence-specific DNA binding"/>
    <property type="evidence" value="ECO:0007669"/>
    <property type="project" value="TreeGrafter"/>
</dbReference>
<gene>
    <name evidence="13" type="primary">zfat</name>
</gene>
<dbReference type="PANTHER" id="PTHR24408">
    <property type="entry name" value="ZINC FINGER PROTEIN"/>
    <property type="match status" value="1"/>
</dbReference>
<feature type="compositionally biased region" description="Polar residues" evidence="11">
    <location>
        <begin position="9"/>
        <end position="23"/>
    </location>
</feature>
<feature type="domain" description="C2H2-type" evidence="12">
    <location>
        <begin position="215"/>
        <end position="242"/>
    </location>
</feature>
<dbReference type="FunFam" id="3.30.160.60:FF:000255">
    <property type="entry name" value="Zinc finger and AT-hook domain containing"/>
    <property type="match status" value="1"/>
</dbReference>
<dbReference type="PROSITE" id="PS50157">
    <property type="entry name" value="ZINC_FINGER_C2H2_2"/>
    <property type="match status" value="11"/>
</dbReference>
<keyword evidence="7" id="KW-0238">DNA-binding</keyword>
<dbReference type="GO" id="GO:0000981">
    <property type="term" value="F:DNA-binding transcription factor activity, RNA polymerase II-specific"/>
    <property type="evidence" value="ECO:0007669"/>
    <property type="project" value="TreeGrafter"/>
</dbReference>
<reference evidence="13" key="3">
    <citation type="submission" date="2025-09" db="UniProtKB">
        <authorList>
            <consortium name="Ensembl"/>
        </authorList>
    </citation>
    <scope>IDENTIFICATION</scope>
</reference>
<proteinExistence type="predicted"/>
<evidence type="ECO:0000259" key="12">
    <source>
        <dbReference type="PROSITE" id="PS50157"/>
    </source>
</evidence>
<dbReference type="GO" id="GO:0008270">
    <property type="term" value="F:zinc ion binding"/>
    <property type="evidence" value="ECO:0007669"/>
    <property type="project" value="UniProtKB-KW"/>
</dbReference>
<dbReference type="AlphaFoldDB" id="A0A672FQ88"/>
<feature type="region of interest" description="Disordered" evidence="11">
    <location>
        <begin position="331"/>
        <end position="414"/>
    </location>
</feature>
<dbReference type="SUPFAM" id="SSF57667">
    <property type="entry name" value="beta-beta-alpha zinc fingers"/>
    <property type="match status" value="7"/>
</dbReference>
<dbReference type="InterPro" id="IPR013087">
    <property type="entry name" value="Znf_C2H2_type"/>
</dbReference>
<dbReference type="FunFam" id="3.30.160.60:FF:000446">
    <property type="entry name" value="Zinc finger protein"/>
    <property type="match status" value="1"/>
</dbReference>
<feature type="domain" description="C2H2-type" evidence="12">
    <location>
        <begin position="165"/>
        <end position="193"/>
    </location>
</feature>
<comment type="subcellular location">
    <subcellularLocation>
        <location evidence="1">Nucleus</location>
    </subcellularLocation>
</comment>
<evidence type="ECO:0000256" key="2">
    <source>
        <dbReference type="ARBA" id="ARBA00022723"/>
    </source>
</evidence>
<evidence type="ECO:0000256" key="5">
    <source>
        <dbReference type="ARBA" id="ARBA00022833"/>
    </source>
</evidence>
<evidence type="ECO:0000256" key="4">
    <source>
        <dbReference type="ARBA" id="ARBA00022771"/>
    </source>
</evidence>
<accession>A0A672FQ88</accession>
<dbReference type="Proteomes" id="UP000472267">
    <property type="component" value="Chromosome 11"/>
</dbReference>
<evidence type="ECO:0000256" key="7">
    <source>
        <dbReference type="ARBA" id="ARBA00023125"/>
    </source>
</evidence>
<keyword evidence="3" id="KW-0677">Repeat</keyword>
<organism evidence="13 14">
    <name type="scientific">Salarias fasciatus</name>
    <name type="common">Jewelled blenny</name>
    <name type="synonym">Blennius fasciatus</name>
    <dbReference type="NCBI Taxonomy" id="181472"/>
    <lineage>
        <taxon>Eukaryota</taxon>
        <taxon>Metazoa</taxon>
        <taxon>Chordata</taxon>
        <taxon>Craniata</taxon>
        <taxon>Vertebrata</taxon>
        <taxon>Euteleostomi</taxon>
        <taxon>Actinopterygii</taxon>
        <taxon>Neopterygii</taxon>
        <taxon>Teleostei</taxon>
        <taxon>Neoteleostei</taxon>
        <taxon>Acanthomorphata</taxon>
        <taxon>Ovalentaria</taxon>
        <taxon>Blenniimorphae</taxon>
        <taxon>Blenniiformes</taxon>
        <taxon>Blennioidei</taxon>
        <taxon>Blenniidae</taxon>
        <taxon>Salariinae</taxon>
        <taxon>Salarias</taxon>
    </lineage>
</organism>
<keyword evidence="2" id="KW-0479">Metal-binding</keyword>
<name>A0A672FQ88_SALFA</name>
<feature type="region of interest" description="Disordered" evidence="11">
    <location>
        <begin position="1"/>
        <end position="58"/>
    </location>
</feature>